<reference evidence="2" key="1">
    <citation type="submission" date="2007-03" db="EMBL/GenBank/DDBJ databases">
        <title>Annotation of Culex pipiens quinquefasciatus.</title>
        <authorList>
            <consortium name="The Broad Institute Genome Sequencing Platform"/>
            <person name="Atkinson P.W."/>
            <person name="Hemingway J."/>
            <person name="Christensen B.M."/>
            <person name="Higgs S."/>
            <person name="Kodira C."/>
            <person name="Hannick L."/>
            <person name="Megy K."/>
            <person name="O'Leary S."/>
            <person name="Pearson M."/>
            <person name="Haas B.J."/>
            <person name="Mauceli E."/>
            <person name="Wortman J.R."/>
            <person name="Lee N.H."/>
            <person name="Guigo R."/>
            <person name="Stanke M."/>
            <person name="Alvarado L."/>
            <person name="Amedeo P."/>
            <person name="Antoine C.H."/>
            <person name="Arensburger P."/>
            <person name="Bidwell S.L."/>
            <person name="Crawford M."/>
            <person name="Camaro F."/>
            <person name="Devon K."/>
            <person name="Engels R."/>
            <person name="Hammond M."/>
            <person name="Howarth C."/>
            <person name="Koehrsen M."/>
            <person name="Lawson D."/>
            <person name="Montgomery P."/>
            <person name="Nene V."/>
            <person name="Nusbaum C."/>
            <person name="Puiu D."/>
            <person name="Romero-Severson J."/>
            <person name="Severson D.W."/>
            <person name="Shumway M."/>
            <person name="Sisk P."/>
            <person name="Stolte C."/>
            <person name="Zeng Q."/>
            <person name="Eisenstadt E."/>
            <person name="Fraser-Liggett C."/>
            <person name="Strausberg R."/>
            <person name="Galagan J."/>
            <person name="Birren B."/>
            <person name="Collins F.H."/>
        </authorList>
    </citation>
    <scope>NUCLEOTIDE SEQUENCE [LARGE SCALE GENOMIC DNA]</scope>
    <source>
        <strain evidence="2">JHB</strain>
    </source>
</reference>
<dbReference type="Pfam" id="PF03722">
    <property type="entry name" value="Hemocyanin_N"/>
    <property type="match status" value="1"/>
</dbReference>
<dbReference type="SUPFAM" id="SSF48050">
    <property type="entry name" value="Hemocyanin, N-terminal domain"/>
    <property type="match status" value="1"/>
</dbReference>
<dbReference type="EMBL" id="DS231908">
    <property type="protein sequence ID" value="EDS45574.1"/>
    <property type="molecule type" value="Genomic_DNA"/>
</dbReference>
<dbReference type="Proteomes" id="UP000002320">
    <property type="component" value="Unassembled WGS sequence"/>
</dbReference>
<sequence length="285" mass="32237">MALLDGALSVLCIITVRKHFWVLSSSHMWLPVFNSMPKQNPNSLTEIGISGPIGRGKCRKGTTSTSWRKICVRSRDGNHSKATLAQNYLGYILHKTLSSTRRNASIQFYPPNSTVCSPKHRRRLISPPDGIRVALKELGSLKGLSLKTFNEMTDTILLPDSNLTDRYRPIGQELQSRFGDNVDVKIPVRDVRQPHIGFALTIPRRAAFLLFIQRHRQIASRLIDIFLKLPDISTLIGVGSYVRDRVNVYLFQFASTVAVQHRPDTKNISSLIRQCFRSFAKKARL</sequence>
<dbReference type="InterPro" id="IPR036697">
    <property type="entry name" value="Hemocyanin_N_sf"/>
</dbReference>
<dbReference type="Gene3D" id="1.20.1370.10">
    <property type="entry name" value="Hemocyanin, N-terminal domain"/>
    <property type="match status" value="1"/>
</dbReference>
<dbReference type="VEuPathDB" id="VectorBase:CQUJHB005106"/>
<evidence type="ECO:0000313" key="4">
    <source>
        <dbReference type="Proteomes" id="UP000002320"/>
    </source>
</evidence>
<dbReference type="STRING" id="7176.B0WEE7"/>
<organism>
    <name type="scientific">Culex quinquefasciatus</name>
    <name type="common">Southern house mosquito</name>
    <name type="synonym">Culex pungens</name>
    <dbReference type="NCBI Taxonomy" id="7176"/>
    <lineage>
        <taxon>Eukaryota</taxon>
        <taxon>Metazoa</taxon>
        <taxon>Ecdysozoa</taxon>
        <taxon>Arthropoda</taxon>
        <taxon>Hexapoda</taxon>
        <taxon>Insecta</taxon>
        <taxon>Pterygota</taxon>
        <taxon>Neoptera</taxon>
        <taxon>Endopterygota</taxon>
        <taxon>Diptera</taxon>
        <taxon>Nematocera</taxon>
        <taxon>Culicoidea</taxon>
        <taxon>Culicidae</taxon>
        <taxon>Culicinae</taxon>
        <taxon>Culicini</taxon>
        <taxon>Culex</taxon>
        <taxon>Culex</taxon>
    </lineage>
</organism>
<accession>B0WEE7</accession>
<proteinExistence type="predicted"/>
<evidence type="ECO:0000313" key="3">
    <source>
        <dbReference type="EnsemblMetazoa" id="CPIJ005188-PA"/>
    </source>
</evidence>
<dbReference type="HOGENOM" id="CLU_977459_0_0_1"/>
<keyword evidence="4" id="KW-1185">Reference proteome</keyword>
<reference evidence="3" key="2">
    <citation type="submission" date="2020-05" db="UniProtKB">
        <authorList>
            <consortium name="EnsemblMetazoa"/>
        </authorList>
    </citation>
    <scope>IDENTIFICATION</scope>
    <source>
        <strain evidence="3">JHB</strain>
    </source>
</reference>
<dbReference type="InParanoid" id="B0WEE7"/>
<evidence type="ECO:0000259" key="1">
    <source>
        <dbReference type="Pfam" id="PF03722"/>
    </source>
</evidence>
<name>B0WEE7_CULQU</name>
<dbReference type="OrthoDB" id="8119704at2759"/>
<dbReference type="AlphaFoldDB" id="B0WEE7"/>
<dbReference type="KEGG" id="cqu:CpipJ_CPIJ005188"/>
<dbReference type="PANTHER" id="PTHR11511:SF24">
    <property type="entry name" value="GH04080P"/>
    <property type="match status" value="1"/>
</dbReference>
<feature type="domain" description="Hemocyanin N-terminal" evidence="1">
    <location>
        <begin position="158"/>
        <end position="267"/>
    </location>
</feature>
<dbReference type="PANTHER" id="PTHR11511">
    <property type="entry name" value="LARVAL STORAGE PROTEIN/PHENOLOXIDASE"/>
    <property type="match status" value="1"/>
</dbReference>
<evidence type="ECO:0000313" key="2">
    <source>
        <dbReference type="EMBL" id="EDS45574.1"/>
    </source>
</evidence>
<dbReference type="InterPro" id="IPR013788">
    <property type="entry name" value="Hemocyanin/hexamerin"/>
</dbReference>
<dbReference type="VEuPathDB" id="VectorBase:CPIJ005188"/>
<gene>
    <name evidence="3" type="primary">6037141</name>
    <name evidence="2" type="ORF">CpipJ_CPIJ005188</name>
</gene>
<dbReference type="InterPro" id="IPR005204">
    <property type="entry name" value="Hemocyanin_N"/>
</dbReference>
<protein>
    <submittedName>
        <fullName evidence="2 3">Prophenoloxidase</fullName>
    </submittedName>
</protein>
<dbReference type="EnsemblMetazoa" id="CPIJ005188-RA">
    <property type="protein sequence ID" value="CPIJ005188-PA"/>
    <property type="gene ID" value="CPIJ005188"/>
</dbReference>